<sequence>MAYSPDGKQIVSGSDNCQIGILKHPGMKHYFTLSNLQIDDGGWTKLSMGQLILWLPYRHRYGIAHPKQLLTIPADARNHAVQIDATHFAHGTNWCSVWSNIQDKMVLFLPL</sequence>
<dbReference type="Proteomes" id="UP000799118">
    <property type="component" value="Unassembled WGS sequence"/>
</dbReference>
<name>A0A6A4HU64_9AGAR</name>
<proteinExistence type="predicted"/>
<dbReference type="AlphaFoldDB" id="A0A6A4HU64"/>
<protein>
    <submittedName>
        <fullName evidence="1">Uncharacterized protein</fullName>
    </submittedName>
</protein>
<dbReference type="OrthoDB" id="2615105at2759"/>
<reference evidence="1" key="1">
    <citation type="journal article" date="2019" name="Environ. Microbiol.">
        <title>Fungal ecological strategies reflected in gene transcription - a case study of two litter decomposers.</title>
        <authorList>
            <person name="Barbi F."/>
            <person name="Kohler A."/>
            <person name="Barry K."/>
            <person name="Baskaran P."/>
            <person name="Daum C."/>
            <person name="Fauchery L."/>
            <person name="Ihrmark K."/>
            <person name="Kuo A."/>
            <person name="LaButti K."/>
            <person name="Lipzen A."/>
            <person name="Morin E."/>
            <person name="Grigoriev I.V."/>
            <person name="Henrissat B."/>
            <person name="Lindahl B."/>
            <person name="Martin F."/>
        </authorList>
    </citation>
    <scope>NUCLEOTIDE SEQUENCE</scope>
    <source>
        <strain evidence="1">JB14</strain>
    </source>
</reference>
<accession>A0A6A4HU64</accession>
<evidence type="ECO:0000313" key="1">
    <source>
        <dbReference type="EMBL" id="KAE9401726.1"/>
    </source>
</evidence>
<keyword evidence="2" id="KW-1185">Reference proteome</keyword>
<dbReference type="EMBL" id="ML769443">
    <property type="protein sequence ID" value="KAE9401726.1"/>
    <property type="molecule type" value="Genomic_DNA"/>
</dbReference>
<evidence type="ECO:0000313" key="2">
    <source>
        <dbReference type="Proteomes" id="UP000799118"/>
    </source>
</evidence>
<organism evidence="1 2">
    <name type="scientific">Gymnopus androsaceus JB14</name>
    <dbReference type="NCBI Taxonomy" id="1447944"/>
    <lineage>
        <taxon>Eukaryota</taxon>
        <taxon>Fungi</taxon>
        <taxon>Dikarya</taxon>
        <taxon>Basidiomycota</taxon>
        <taxon>Agaricomycotina</taxon>
        <taxon>Agaricomycetes</taxon>
        <taxon>Agaricomycetidae</taxon>
        <taxon>Agaricales</taxon>
        <taxon>Marasmiineae</taxon>
        <taxon>Omphalotaceae</taxon>
        <taxon>Gymnopus</taxon>
    </lineage>
</organism>
<gene>
    <name evidence="1" type="ORF">BT96DRAFT_880100</name>
</gene>